<dbReference type="EMBL" id="HBKQ01022412">
    <property type="protein sequence ID" value="CAE2239434.1"/>
    <property type="molecule type" value="Transcribed_RNA"/>
</dbReference>
<feature type="region of interest" description="Disordered" evidence="1">
    <location>
        <begin position="1021"/>
        <end position="1140"/>
    </location>
</feature>
<accession>A0A7S4MSM4</accession>
<keyword evidence="2" id="KW-1133">Transmembrane helix</keyword>
<evidence type="ECO:0000313" key="3">
    <source>
        <dbReference type="EMBL" id="CAE2239434.1"/>
    </source>
</evidence>
<feature type="transmembrane region" description="Helical" evidence="2">
    <location>
        <begin position="39"/>
        <end position="59"/>
    </location>
</feature>
<name>A0A7S4MSM4_9STRA</name>
<evidence type="ECO:0000256" key="1">
    <source>
        <dbReference type="SAM" id="MobiDB-lite"/>
    </source>
</evidence>
<reference evidence="3" key="1">
    <citation type="submission" date="2021-01" db="EMBL/GenBank/DDBJ databases">
        <authorList>
            <person name="Corre E."/>
            <person name="Pelletier E."/>
            <person name="Niang G."/>
            <person name="Scheremetjew M."/>
            <person name="Finn R."/>
            <person name="Kale V."/>
            <person name="Holt S."/>
            <person name="Cochrane G."/>
            <person name="Meng A."/>
            <person name="Brown T."/>
            <person name="Cohen L."/>
        </authorList>
    </citation>
    <scope>NUCLEOTIDE SEQUENCE</scope>
    <source>
        <strain evidence="3">Isolate 1302-5</strain>
    </source>
</reference>
<keyword evidence="2" id="KW-0472">Membrane</keyword>
<gene>
    <name evidence="3" type="ORF">OAUR00152_LOCUS15211</name>
</gene>
<feature type="compositionally biased region" description="Low complexity" evidence="1">
    <location>
        <begin position="1061"/>
        <end position="1127"/>
    </location>
</feature>
<feature type="region of interest" description="Disordered" evidence="1">
    <location>
        <begin position="862"/>
        <end position="897"/>
    </location>
</feature>
<proteinExistence type="predicted"/>
<organism evidence="3">
    <name type="scientific">Odontella aurita</name>
    <dbReference type="NCBI Taxonomy" id="265563"/>
    <lineage>
        <taxon>Eukaryota</taxon>
        <taxon>Sar</taxon>
        <taxon>Stramenopiles</taxon>
        <taxon>Ochrophyta</taxon>
        <taxon>Bacillariophyta</taxon>
        <taxon>Mediophyceae</taxon>
        <taxon>Biddulphiophycidae</taxon>
        <taxon>Eupodiscales</taxon>
        <taxon>Odontellaceae</taxon>
        <taxon>Odontella</taxon>
    </lineage>
</organism>
<keyword evidence="2" id="KW-0812">Transmembrane</keyword>
<protein>
    <submittedName>
        <fullName evidence="3">Uncharacterized protein</fullName>
    </submittedName>
</protein>
<feature type="compositionally biased region" description="Low complexity" evidence="1">
    <location>
        <begin position="1021"/>
        <end position="1046"/>
    </location>
</feature>
<evidence type="ECO:0000256" key="2">
    <source>
        <dbReference type="SAM" id="Phobius"/>
    </source>
</evidence>
<sequence length="1170" mass="125810">MTDRAAPRLEPAATVTMMARRDGGDDDLPHRRQTTRRRAVAAAALTALGTVVLLNALSFNDATSGGRVRGAADAGRGWARRRWSERFLSRSTRRRLCAASSAARISRRLEEELCESTSSPYVSQQDMIAMADRGAEDPRSVPSHVALCRELVQRDDIKLAKGTINESLGLHEDPALCKDWTSPHFALMEIMASTLVANAADSLQVSYRHNCGSTQDSAPNAGTSFDRTTVQQMFPPSSLILDDRPVPFDAIKRLCKGCISEFESGSWDAHVDVHAKLSHHCMMYPGHKINEIEAMTFDESATEDEIDAEREKLAGEIPLAAVFPTMKDRMRILASETQMRIGNPFGQQEGVSGVVIPFDMHSGMIPAKHYATAIGDDTVTSIQILSTGSCATAKPKANGDQCLSHGQTLKGELEAHFPNAIVRHDIVSSTNAAYSRMILAKLLVCPPETIQCLIPAMAKEEGTIAKIFEGSAWPGTWKFFNFIRQWHNNIITIDLDAANQEGGTVLGAGGVEGAAGSHITGYDSSAFAGVSDAGDRFTDAECVDMQGRSGSWASWEMDFTYDDLQAQSRTNLHGNTARGVNHERNGREQQGVRRALQSVTTSATWNDDNCPVEPLNRDDVCDVLDKNGIDEIHMVGDYAARAQVDRLLASLGIAQNDVSVDHDGNFRKSFSCATSVKTIVFVNNPLLDVEGNQQFTVNTAAAAGMDSAGTQYVGPPQRSRPPVVNPPAVGGGGYGYQQPQAPMQYQQQQPVNYGYQQPQPPPMQYMAGAPMMQAMPAFMPMPMSVPYAGACTCSHWTEGYQQPLPPGGGGRKLLVAGMGASDQAEDLDAHKEHFENFRRLAETISSPRDIVVYRTTPPEHAFCPGEGDVTSAANKDEKKNPRRLAPAKGLSSPQNVREFNRHAKQSIHEMKRRHLTSPKKGGRARFHILDVERMTAAHPDATEGGMRDLKCDPDGGNGRGSDIHDHWNMMLFGMLKGIHAEETKTPQVPPQAQSQAQAPSQVLAAPLAAGGIAEVQAQIPSQAQAAPPEAGAQAKAQAQVPPQTQASPLTVVAQSQAETTPQVQAAPSPAGAQAQAQAPLQSQAAPVPGGTQAQAQAQAQAQPSGVSAQGQQSEATQPVAAAVAAPQSLEKPEDQPAANEFVQMAWEQAMHQAAVEKQSNPGHRVVTADP</sequence>
<feature type="region of interest" description="Disordered" evidence="1">
    <location>
        <begin position="937"/>
        <end position="962"/>
    </location>
</feature>
<dbReference type="AlphaFoldDB" id="A0A7S4MSM4"/>